<dbReference type="NCBIfam" id="NF008759">
    <property type="entry name" value="PRK11790.1"/>
    <property type="match status" value="1"/>
</dbReference>
<dbReference type="AlphaFoldDB" id="A0A7T4R071"/>
<keyword evidence="4 9" id="KW-0560">Oxidoreductase</keyword>
<evidence type="ECO:0000259" key="10">
    <source>
        <dbReference type="Pfam" id="PF00389"/>
    </source>
</evidence>
<dbReference type="PANTHER" id="PTHR43761">
    <property type="entry name" value="D-ISOMER SPECIFIC 2-HYDROXYACID DEHYDROGENASE FAMILY PROTEIN (AFU_ORTHOLOGUE AFUA_1G13630)"/>
    <property type="match status" value="1"/>
</dbReference>
<evidence type="ECO:0000256" key="8">
    <source>
        <dbReference type="ARBA" id="ARBA00048126"/>
    </source>
</evidence>
<evidence type="ECO:0000313" key="14">
    <source>
        <dbReference type="Proteomes" id="UP000596063"/>
    </source>
</evidence>
<evidence type="ECO:0000256" key="1">
    <source>
        <dbReference type="ARBA" id="ARBA00003800"/>
    </source>
</evidence>
<keyword evidence="5" id="KW-0520">NAD</keyword>
<dbReference type="CDD" id="cd04901">
    <property type="entry name" value="ACT_3PGDH"/>
    <property type="match status" value="1"/>
</dbReference>
<dbReference type="KEGG" id="snan:I6N98_16920"/>
<comment type="pathway">
    <text evidence="6">Amino-acid biosynthesis.</text>
</comment>
<evidence type="ECO:0000256" key="4">
    <source>
        <dbReference type="ARBA" id="ARBA00023002"/>
    </source>
</evidence>
<dbReference type="GO" id="GO:0047545">
    <property type="term" value="F:(S)-2-hydroxyglutarate dehydrogenase activity"/>
    <property type="evidence" value="ECO:0007669"/>
    <property type="project" value="UniProtKB-ARBA"/>
</dbReference>
<comment type="similarity">
    <text evidence="2 9">Belongs to the D-isomer specific 2-hydroxyacid dehydrogenase family.</text>
</comment>
<dbReference type="InterPro" id="IPR029753">
    <property type="entry name" value="D-isomer_DH_CS"/>
</dbReference>
<sequence length="408" mass="43847">MAKTSLDKAKIKFLLLEGVHQSAVDALQAAGYSNIDYYQKALPDDELKEKIADAHFVGIRSRTQLTADVFAAAKKLTAVGCFCIGTNQVDLKAATEHGVAVFNAPFSNTRSVAELVIAEAILLLRGIAEKNAAAHRGEWLKSAVGSYEIRGKRLGIIGYGSIGMQLSVIAEGLGMEVCFTDVVNKLPLGNAMQVSLGELLATSDIVSLHVPETASTQNMMGANEIAQMKAGAILINASRGTVVDIPALCDALSDNRLSGAAIDVFPEEPRGNNDEFVSPLREFDNVFLTPHIGGSTMEAQQNIGLEVADKLVKYSDNGTTTSSVNFPEVALPAHPGKHRLLHIHRNVPGILSAINQVFSETQTNISGQYLQTNEDIGYVVMDIDQASSAEAWKKLSQIPDTIRCRILF</sequence>
<dbReference type="Proteomes" id="UP000596063">
    <property type="component" value="Chromosome"/>
</dbReference>
<dbReference type="InterPro" id="IPR006140">
    <property type="entry name" value="D-isomer_DH_NAD-bd"/>
</dbReference>
<dbReference type="Gene3D" id="3.30.70.260">
    <property type="match status" value="1"/>
</dbReference>
<accession>A0A7T4R071</accession>
<dbReference type="SUPFAM" id="SSF52283">
    <property type="entry name" value="Formate/glycerate dehydrogenase catalytic domain-like"/>
    <property type="match status" value="1"/>
</dbReference>
<dbReference type="Pfam" id="PF02826">
    <property type="entry name" value="2-Hacid_dh_C"/>
    <property type="match status" value="1"/>
</dbReference>
<dbReference type="FunFam" id="3.40.50.720:FF:000041">
    <property type="entry name" value="D-3-phosphoglycerate dehydrogenase"/>
    <property type="match status" value="1"/>
</dbReference>
<dbReference type="InterPro" id="IPR006139">
    <property type="entry name" value="D-isomer_2_OHA_DH_cat_dom"/>
</dbReference>
<dbReference type="CDD" id="cd12176">
    <property type="entry name" value="PGDH_3"/>
    <property type="match status" value="1"/>
</dbReference>
<evidence type="ECO:0000256" key="9">
    <source>
        <dbReference type="RuleBase" id="RU003719"/>
    </source>
</evidence>
<dbReference type="GO" id="GO:0006564">
    <property type="term" value="P:L-serine biosynthetic process"/>
    <property type="evidence" value="ECO:0007669"/>
    <property type="project" value="UniProtKB-ARBA"/>
</dbReference>
<feature type="domain" description="Acetolactate synthase small subunit-like ACT" evidence="12">
    <location>
        <begin position="340"/>
        <end position="403"/>
    </location>
</feature>
<evidence type="ECO:0000256" key="3">
    <source>
        <dbReference type="ARBA" id="ARBA00013001"/>
    </source>
</evidence>
<dbReference type="RefSeq" id="WP_198569499.1">
    <property type="nucleotide sequence ID" value="NZ_CP066167.1"/>
</dbReference>
<dbReference type="InterPro" id="IPR054480">
    <property type="entry name" value="AHAS_small-like_ACT"/>
</dbReference>
<evidence type="ECO:0000256" key="6">
    <source>
        <dbReference type="ARBA" id="ARBA00029440"/>
    </source>
</evidence>
<dbReference type="InterPro" id="IPR036291">
    <property type="entry name" value="NAD(P)-bd_dom_sf"/>
</dbReference>
<dbReference type="GO" id="GO:0004617">
    <property type="term" value="F:phosphoglycerate dehydrogenase activity"/>
    <property type="evidence" value="ECO:0007669"/>
    <property type="project" value="UniProtKB-ARBA"/>
</dbReference>
<evidence type="ECO:0000259" key="12">
    <source>
        <dbReference type="Pfam" id="PF22629"/>
    </source>
</evidence>
<proteinExistence type="inferred from homology"/>
<dbReference type="PROSITE" id="PS00065">
    <property type="entry name" value="D_2_HYDROXYACID_DH_1"/>
    <property type="match status" value="1"/>
</dbReference>
<dbReference type="EMBL" id="CP066167">
    <property type="protein sequence ID" value="QQD18001.1"/>
    <property type="molecule type" value="Genomic_DNA"/>
</dbReference>
<evidence type="ECO:0000256" key="7">
    <source>
        <dbReference type="ARBA" id="ARBA00030455"/>
    </source>
</evidence>
<dbReference type="PROSITE" id="PS00671">
    <property type="entry name" value="D_2_HYDROXYACID_DH_3"/>
    <property type="match status" value="1"/>
</dbReference>
<feature type="domain" description="D-isomer specific 2-hydroxyacid dehydrogenase NAD-binding" evidence="11">
    <location>
        <begin position="120"/>
        <end position="293"/>
    </location>
</feature>
<feature type="domain" description="D-isomer specific 2-hydroxyacid dehydrogenase catalytic" evidence="10">
    <location>
        <begin position="14"/>
        <end position="325"/>
    </location>
</feature>
<dbReference type="SUPFAM" id="SSF51735">
    <property type="entry name" value="NAD(P)-binding Rossmann-fold domains"/>
    <property type="match status" value="1"/>
</dbReference>
<dbReference type="Pfam" id="PF22629">
    <property type="entry name" value="ACT_AHAS_ss"/>
    <property type="match status" value="1"/>
</dbReference>
<reference evidence="13 14" key="1">
    <citation type="submission" date="2020-12" db="EMBL/GenBank/DDBJ databases">
        <authorList>
            <person name="Shan Y."/>
        </authorList>
    </citation>
    <scope>NUCLEOTIDE SEQUENCE [LARGE SCALE GENOMIC DNA]</scope>
    <source>
        <strain evidence="14">csc3.9</strain>
    </source>
</reference>
<dbReference type="GO" id="GO:0051287">
    <property type="term" value="F:NAD binding"/>
    <property type="evidence" value="ECO:0007669"/>
    <property type="project" value="InterPro"/>
</dbReference>
<evidence type="ECO:0000313" key="13">
    <source>
        <dbReference type="EMBL" id="QQD18001.1"/>
    </source>
</evidence>
<evidence type="ECO:0000256" key="2">
    <source>
        <dbReference type="ARBA" id="ARBA00005854"/>
    </source>
</evidence>
<dbReference type="PANTHER" id="PTHR43761:SF1">
    <property type="entry name" value="D-ISOMER SPECIFIC 2-HYDROXYACID DEHYDROGENASE CATALYTIC DOMAIN-CONTAINING PROTEIN-RELATED"/>
    <property type="match status" value="1"/>
</dbReference>
<evidence type="ECO:0000256" key="5">
    <source>
        <dbReference type="ARBA" id="ARBA00023027"/>
    </source>
</evidence>
<comment type="catalytic activity">
    <reaction evidence="8">
        <text>(R)-2-hydroxyglutarate + NAD(+) = 2-oxoglutarate + NADH + H(+)</text>
        <dbReference type="Rhea" id="RHEA:49612"/>
        <dbReference type="ChEBI" id="CHEBI:15378"/>
        <dbReference type="ChEBI" id="CHEBI:15801"/>
        <dbReference type="ChEBI" id="CHEBI:16810"/>
        <dbReference type="ChEBI" id="CHEBI:57540"/>
        <dbReference type="ChEBI" id="CHEBI:57945"/>
        <dbReference type="EC" id="1.1.1.399"/>
    </reaction>
</comment>
<keyword evidence="14" id="KW-1185">Reference proteome</keyword>
<comment type="function">
    <text evidence="1">Catalyzes the reversible oxidation of 3-phospho-D-glycerate to 3-phosphonooxypyruvate, the first step of the phosphorylated L-serine biosynthesis pathway. Also catalyzes the reversible oxidation of 2-hydroxyglutarate to 2-oxoglutarate.</text>
</comment>
<gene>
    <name evidence="13" type="primary">serA</name>
    <name evidence="13" type="ORF">I6N98_16920</name>
</gene>
<dbReference type="Gene3D" id="3.40.50.720">
    <property type="entry name" value="NAD(P)-binding Rossmann-like Domain"/>
    <property type="match status" value="2"/>
</dbReference>
<dbReference type="InterPro" id="IPR050418">
    <property type="entry name" value="D-iso_2-hydroxyacid_DH_PdxB"/>
</dbReference>
<evidence type="ECO:0000259" key="11">
    <source>
        <dbReference type="Pfam" id="PF02826"/>
    </source>
</evidence>
<organism evidence="13 14">
    <name type="scientific">Spongiibacter nanhainus</name>
    <dbReference type="NCBI Taxonomy" id="2794344"/>
    <lineage>
        <taxon>Bacteria</taxon>
        <taxon>Pseudomonadati</taxon>
        <taxon>Pseudomonadota</taxon>
        <taxon>Gammaproteobacteria</taxon>
        <taxon>Cellvibrionales</taxon>
        <taxon>Spongiibacteraceae</taxon>
        <taxon>Spongiibacter</taxon>
    </lineage>
</organism>
<name>A0A7T4R071_9GAMM</name>
<protein>
    <recommendedName>
        <fullName evidence="7">2-oxoglutarate reductase</fullName>
        <ecNumber evidence="3">1.1.1.399</ecNumber>
    </recommendedName>
    <alternativeName>
        <fullName evidence="7">2-oxoglutarate reductase</fullName>
    </alternativeName>
</protein>
<dbReference type="EC" id="1.1.1.399" evidence="3"/>
<dbReference type="InterPro" id="IPR045865">
    <property type="entry name" value="ACT-like_dom_sf"/>
</dbReference>
<dbReference type="Pfam" id="PF00389">
    <property type="entry name" value="2-Hacid_dh"/>
    <property type="match status" value="1"/>
</dbReference>
<dbReference type="InterPro" id="IPR029752">
    <property type="entry name" value="D-isomer_DH_CS1"/>
</dbReference>
<dbReference type="PROSITE" id="PS00670">
    <property type="entry name" value="D_2_HYDROXYACID_DH_2"/>
    <property type="match status" value="1"/>
</dbReference>
<dbReference type="SUPFAM" id="SSF55021">
    <property type="entry name" value="ACT-like"/>
    <property type="match status" value="1"/>
</dbReference>